<feature type="compositionally biased region" description="Basic residues" evidence="1">
    <location>
        <begin position="460"/>
        <end position="470"/>
    </location>
</feature>
<accession>A0A8K0V0N3</accession>
<dbReference type="OrthoDB" id="3230530at2759"/>
<feature type="compositionally biased region" description="Polar residues" evidence="1">
    <location>
        <begin position="545"/>
        <end position="561"/>
    </location>
</feature>
<evidence type="ECO:0000313" key="3">
    <source>
        <dbReference type="Proteomes" id="UP000813824"/>
    </source>
</evidence>
<feature type="compositionally biased region" description="Low complexity" evidence="1">
    <location>
        <begin position="254"/>
        <end position="281"/>
    </location>
</feature>
<proteinExistence type="predicted"/>
<protein>
    <submittedName>
        <fullName evidence="2">Uncharacterized protein</fullName>
    </submittedName>
</protein>
<sequence>MVRLSLAPTRGNNSSRYFPFQGYLGLTPLRVEGVVRTKLEEDGKPLHAKSLAVHVRCYESRVTRTGSHRSRILVDYSKTLWQKQDSDPFGYLGDFDATFRITLPANVSGFSTANYQEYKTFWRVEAVLEHVPITAIGSRLLRYYDLPLVRYDVPPHSNPSPTTSDPPSTTPHTLYVPNSKPPTPIIHYNLSTPVLPVGPSDLILTSIFLRPLDASVSIRSASVLIERRIDLYQSNSSAFTSATDVAPTSDENDSPVASTSSTPARASSSSGPSQPMSLSISMPEPSHQPRSPYSYSPTQSTSTVAIGASGSMHSVTSTSPLLSPRSPSPAPPLPTLPPPPSTADMPSRSIITTIIYGDSGGNGGMSFDTSSGIWSKTINLTWPKAKSQNLWAMGESARSEFAEVSFWVKVKVIVTSASHGTFTLDLEPRELTVVSTNDSDRRLALAKFAEQKEASERSKSKSKSPGRRRARESDGEGDSERDRDRASSDKESNGSGYKHRHRTAPQHEPPLPSMPVWVPSASPAPETSPTTSTPSNTITSPSTSMFSSRISTETHRSSTGMSMKKPPRTSTSSRSSRRPHTSAGPRDKSTLAYRDSNESTGRPAMLTQNVVVVESSSPSVGSGGGPVRNTTHHHGGNAHHGPGSPYAHALAHDHEKEKEDLIRAWEDELKRIENVSRRSSAGMLAFFGGAGRKLRGRLGAGQRDRKVGVTAT</sequence>
<gene>
    <name evidence="2" type="ORF">BXZ70DRAFT_282113</name>
</gene>
<name>A0A8K0V0N3_9AGAR</name>
<evidence type="ECO:0000313" key="2">
    <source>
        <dbReference type="EMBL" id="KAH8107184.1"/>
    </source>
</evidence>
<feature type="compositionally biased region" description="Low complexity" evidence="1">
    <location>
        <begin position="610"/>
        <end position="620"/>
    </location>
</feature>
<dbReference type="Proteomes" id="UP000813824">
    <property type="component" value="Unassembled WGS sequence"/>
</dbReference>
<feature type="region of interest" description="Disordered" evidence="1">
    <location>
        <begin position="241"/>
        <end position="346"/>
    </location>
</feature>
<feature type="compositionally biased region" description="Basic and acidic residues" evidence="1">
    <location>
        <begin position="471"/>
        <end position="492"/>
    </location>
</feature>
<feature type="region of interest" description="Disordered" evidence="1">
    <location>
        <begin position="155"/>
        <end position="178"/>
    </location>
</feature>
<feature type="region of interest" description="Disordered" evidence="1">
    <location>
        <begin position="448"/>
        <end position="646"/>
    </location>
</feature>
<organism evidence="2 3">
    <name type="scientific">Cristinia sonorae</name>
    <dbReference type="NCBI Taxonomy" id="1940300"/>
    <lineage>
        <taxon>Eukaryota</taxon>
        <taxon>Fungi</taxon>
        <taxon>Dikarya</taxon>
        <taxon>Basidiomycota</taxon>
        <taxon>Agaricomycotina</taxon>
        <taxon>Agaricomycetes</taxon>
        <taxon>Agaricomycetidae</taxon>
        <taxon>Agaricales</taxon>
        <taxon>Pleurotineae</taxon>
        <taxon>Stephanosporaceae</taxon>
        <taxon>Cristinia</taxon>
    </lineage>
</organism>
<feature type="compositionally biased region" description="Pro residues" evidence="1">
    <location>
        <begin position="326"/>
        <end position="341"/>
    </location>
</feature>
<dbReference type="EMBL" id="JAEVFJ010000002">
    <property type="protein sequence ID" value="KAH8107184.1"/>
    <property type="molecule type" value="Genomic_DNA"/>
</dbReference>
<feature type="compositionally biased region" description="Basic and acidic residues" evidence="1">
    <location>
        <begin position="448"/>
        <end position="459"/>
    </location>
</feature>
<feature type="compositionally biased region" description="Low complexity" evidence="1">
    <location>
        <begin position="159"/>
        <end position="173"/>
    </location>
</feature>
<dbReference type="AlphaFoldDB" id="A0A8K0V0N3"/>
<evidence type="ECO:0000256" key="1">
    <source>
        <dbReference type="SAM" id="MobiDB-lite"/>
    </source>
</evidence>
<feature type="compositionally biased region" description="Low complexity" evidence="1">
    <location>
        <begin position="519"/>
        <end position="544"/>
    </location>
</feature>
<reference evidence="2" key="1">
    <citation type="journal article" date="2021" name="New Phytol.">
        <title>Evolutionary innovations through gain and loss of genes in the ectomycorrhizal Boletales.</title>
        <authorList>
            <person name="Wu G."/>
            <person name="Miyauchi S."/>
            <person name="Morin E."/>
            <person name="Kuo A."/>
            <person name="Drula E."/>
            <person name="Varga T."/>
            <person name="Kohler A."/>
            <person name="Feng B."/>
            <person name="Cao Y."/>
            <person name="Lipzen A."/>
            <person name="Daum C."/>
            <person name="Hundley H."/>
            <person name="Pangilinan J."/>
            <person name="Johnson J."/>
            <person name="Barry K."/>
            <person name="LaButti K."/>
            <person name="Ng V."/>
            <person name="Ahrendt S."/>
            <person name="Min B."/>
            <person name="Choi I.G."/>
            <person name="Park H."/>
            <person name="Plett J.M."/>
            <person name="Magnuson J."/>
            <person name="Spatafora J.W."/>
            <person name="Nagy L.G."/>
            <person name="Henrissat B."/>
            <person name="Grigoriev I.V."/>
            <person name="Yang Z.L."/>
            <person name="Xu J."/>
            <person name="Martin F.M."/>
        </authorList>
    </citation>
    <scope>NUCLEOTIDE SEQUENCE</scope>
    <source>
        <strain evidence="2">KKN 215</strain>
    </source>
</reference>
<comment type="caution">
    <text evidence="2">The sequence shown here is derived from an EMBL/GenBank/DDBJ whole genome shotgun (WGS) entry which is preliminary data.</text>
</comment>
<feature type="compositionally biased region" description="Low complexity" evidence="1">
    <location>
        <begin position="316"/>
        <end position="325"/>
    </location>
</feature>
<feature type="compositionally biased region" description="Low complexity" evidence="1">
    <location>
        <begin position="288"/>
        <end position="303"/>
    </location>
</feature>
<keyword evidence="3" id="KW-1185">Reference proteome</keyword>